<comment type="caution">
    <text evidence="2">The sequence shown here is derived from an EMBL/GenBank/DDBJ whole genome shotgun (WGS) entry which is preliminary data.</text>
</comment>
<accession>A0A506QBE8</accession>
<keyword evidence="1" id="KW-0812">Transmembrane</keyword>
<proteinExistence type="predicted"/>
<dbReference type="EMBL" id="VHJA01000049">
    <property type="protein sequence ID" value="TPV43262.1"/>
    <property type="molecule type" value="Genomic_DNA"/>
</dbReference>
<keyword evidence="1" id="KW-0472">Membrane</keyword>
<feature type="transmembrane region" description="Helical" evidence="1">
    <location>
        <begin position="43"/>
        <end position="63"/>
    </location>
</feature>
<evidence type="ECO:0000313" key="3">
    <source>
        <dbReference type="Proteomes" id="UP000317747"/>
    </source>
</evidence>
<protein>
    <submittedName>
        <fullName evidence="2">Uncharacterized protein</fullName>
    </submittedName>
</protein>
<organism evidence="2 3">
    <name type="scientific">Pantoea deleyi</name>
    <dbReference type="NCBI Taxonomy" id="470932"/>
    <lineage>
        <taxon>Bacteria</taxon>
        <taxon>Pseudomonadati</taxon>
        <taxon>Pseudomonadota</taxon>
        <taxon>Gammaproteobacteria</taxon>
        <taxon>Enterobacterales</taxon>
        <taxon>Erwiniaceae</taxon>
        <taxon>Pantoea</taxon>
    </lineage>
</organism>
<name>A0A506QBE8_9GAMM</name>
<reference evidence="2 3" key="1">
    <citation type="submission" date="2019-06" db="EMBL/GenBank/DDBJ databases">
        <title>Taxogenomics and systematics of the genus Pantoea.</title>
        <authorList>
            <person name="Tambong J.T."/>
        </authorList>
    </citation>
    <scope>NUCLEOTIDE SEQUENCE [LARGE SCALE GENOMIC DNA]</scope>
    <source>
        <strain evidence="2 3">LMG 24200</strain>
    </source>
</reference>
<feature type="transmembrane region" description="Helical" evidence="1">
    <location>
        <begin position="12"/>
        <end position="31"/>
    </location>
</feature>
<dbReference type="AlphaFoldDB" id="A0A506QBE8"/>
<keyword evidence="1" id="KW-1133">Transmembrane helix</keyword>
<keyword evidence="3" id="KW-1185">Reference proteome</keyword>
<evidence type="ECO:0000313" key="2">
    <source>
        <dbReference type="EMBL" id="TPV43262.1"/>
    </source>
</evidence>
<sequence length="69" mass="7425">MLSKIIRLIRKLIAEVSGGLVIMAIVTGIFLTATLNEGVMRVVGPLLVLVAGLVVYGLTYLIADKSDRR</sequence>
<evidence type="ECO:0000256" key="1">
    <source>
        <dbReference type="SAM" id="Phobius"/>
    </source>
</evidence>
<gene>
    <name evidence="2" type="ORF">FJW01_07025</name>
</gene>
<dbReference type="Proteomes" id="UP000317747">
    <property type="component" value="Unassembled WGS sequence"/>
</dbReference>